<dbReference type="RefSeq" id="WP_146977366.1">
    <property type="nucleotide sequence ID" value="NZ_VOSL01000146.1"/>
</dbReference>
<proteinExistence type="predicted"/>
<evidence type="ECO:0000313" key="1">
    <source>
        <dbReference type="EMBL" id="TXD31677.1"/>
    </source>
</evidence>
<dbReference type="EMBL" id="VOSL01000146">
    <property type="protein sequence ID" value="TXD31677.1"/>
    <property type="molecule type" value="Genomic_DNA"/>
</dbReference>
<evidence type="ECO:0008006" key="3">
    <source>
        <dbReference type="Google" id="ProtNLM"/>
    </source>
</evidence>
<gene>
    <name evidence="1" type="ORF">FRC96_20430</name>
</gene>
<dbReference type="SUPFAM" id="SSF55144">
    <property type="entry name" value="LigT-like"/>
    <property type="match status" value="1"/>
</dbReference>
<comment type="caution">
    <text evidence="1">The sequence shown here is derived from an EMBL/GenBank/DDBJ whole genome shotgun (WGS) entry which is preliminary data.</text>
</comment>
<dbReference type="AlphaFoldDB" id="A0A5C6WTC1"/>
<dbReference type="OrthoDB" id="463286at2"/>
<name>A0A5C6WTC1_9DELT</name>
<dbReference type="Proteomes" id="UP000321046">
    <property type="component" value="Unassembled WGS sequence"/>
</dbReference>
<protein>
    <recommendedName>
        <fullName evidence="3">2'-5' RNA ligase family protein</fullName>
    </recommendedName>
</protein>
<accession>A0A5C6WTC1</accession>
<evidence type="ECO:0000313" key="2">
    <source>
        <dbReference type="Proteomes" id="UP000321046"/>
    </source>
</evidence>
<organism evidence="1 2">
    <name type="scientific">Lujinxingia vulgaris</name>
    <dbReference type="NCBI Taxonomy" id="2600176"/>
    <lineage>
        <taxon>Bacteria</taxon>
        <taxon>Deltaproteobacteria</taxon>
        <taxon>Bradymonadales</taxon>
        <taxon>Lujinxingiaceae</taxon>
        <taxon>Lujinxingia</taxon>
    </lineage>
</organism>
<dbReference type="InterPro" id="IPR009097">
    <property type="entry name" value="Cyclic_Pdiesterase"/>
</dbReference>
<reference evidence="1 2" key="1">
    <citation type="submission" date="2019-08" db="EMBL/GenBank/DDBJ databases">
        <title>Bradymonadales sp. TMQ2.</title>
        <authorList>
            <person name="Liang Q."/>
        </authorList>
    </citation>
    <scope>NUCLEOTIDE SEQUENCE [LARGE SCALE GENOMIC DNA]</scope>
    <source>
        <strain evidence="1 2">TMQ2</strain>
    </source>
</reference>
<sequence>MYAVAARLGEDLEERIARLWDRTELIAPHQIPRATRVPHVSFQLVETPHPHALEVLLREPFCEVPATIRTSALGVFARPRQVLFLSVVREPALDRYFQAINVRLMAQGYHLHPFYSPAMWTPHITLALGPFSPATLCALLRAGTRYEDLQGCWEIGPLCLLGPIDRPGLPATPAP</sequence>
<dbReference type="Gene3D" id="3.90.1140.10">
    <property type="entry name" value="Cyclic phosphodiesterase"/>
    <property type="match status" value="1"/>
</dbReference>